<dbReference type="EMBL" id="LN907858">
    <property type="protein sequence ID" value="CUU39496.1"/>
    <property type="molecule type" value="Genomic_DNA"/>
</dbReference>
<reference evidence="1" key="2">
    <citation type="submission" date="2015-11" db="EMBL/GenBank/DDBJ databases">
        <authorList>
            <person name="Zhang Y."/>
            <person name="Guo Z."/>
        </authorList>
    </citation>
    <scope>NUCLEOTIDE SEQUENCE</scope>
    <source>
        <strain evidence="1">1</strain>
    </source>
</reference>
<protein>
    <submittedName>
        <fullName evidence="1">Uncharacterized protein</fullName>
    </submittedName>
</protein>
<proteinExistence type="predicted"/>
<dbReference type="EMBL" id="JRPF02000001">
    <property type="protein sequence ID" value="TLD79415.1"/>
    <property type="molecule type" value="Genomic_DNA"/>
</dbReference>
<evidence type="ECO:0000313" key="4">
    <source>
        <dbReference type="Proteomes" id="UP000064525"/>
    </source>
</evidence>
<organism evidence="1 4">
    <name type="scientific">Helicobacter typhlonius</name>
    <dbReference type="NCBI Taxonomy" id="76936"/>
    <lineage>
        <taxon>Bacteria</taxon>
        <taxon>Pseudomonadati</taxon>
        <taxon>Campylobacterota</taxon>
        <taxon>Epsilonproteobacteria</taxon>
        <taxon>Campylobacterales</taxon>
        <taxon>Helicobacteraceae</taxon>
        <taxon>Helicobacter</taxon>
    </lineage>
</organism>
<sequence>MGQRLSVVVIEDGEILCGIYNQWGGYNYKVHSIMDLAFSIMRMEDATFKEKGYSPMERAVYYTSMLIDGLNSLEKDGGENPTVERQDAEEYRINMNLLKARNIELGQGSNQILLGESAIELLGQAEGYAILDIGEKLSTHIKNKINNGRYYLNNPEAFSRLQVRSSQDVEDDIDILMQGEESNFGEVLGNDEVVIFHLNEHREGSLY</sequence>
<dbReference type="GeneID" id="78150894"/>
<dbReference type="PATRIC" id="fig|76936.10.peg.596"/>
<accession>A0A099UI83</accession>
<name>A0A099UI83_9HELI</name>
<dbReference type="Proteomes" id="UP000029925">
    <property type="component" value="Unassembled WGS sequence"/>
</dbReference>
<reference evidence="4" key="3">
    <citation type="submission" date="2015-11" db="EMBL/GenBank/DDBJ databases">
        <authorList>
            <person name="Anvar S.Y."/>
        </authorList>
    </citation>
    <scope>NUCLEOTIDE SEQUENCE [LARGE SCALE GENOMIC DNA]</scope>
</reference>
<keyword evidence="3" id="KW-1185">Reference proteome</keyword>
<evidence type="ECO:0000313" key="1">
    <source>
        <dbReference type="EMBL" id="CUU39496.1"/>
    </source>
</evidence>
<dbReference type="RefSeq" id="WP_034342193.1">
    <property type="nucleotide sequence ID" value="NZ_CAOMJD010000029.1"/>
</dbReference>
<dbReference type="KEGG" id="hty:BN2458_PEG0610"/>
<dbReference type="STRING" id="76936.BN2458_PEG0610"/>
<dbReference type="Proteomes" id="UP000064525">
    <property type="component" value="Chromosome I"/>
</dbReference>
<evidence type="ECO:0000313" key="3">
    <source>
        <dbReference type="Proteomes" id="UP000029925"/>
    </source>
</evidence>
<reference evidence="2 3" key="1">
    <citation type="journal article" date="2014" name="Genome Announc.">
        <title>Draft genome sequences of eight enterohepatic helicobacter species isolated from both laboratory and wild rodents.</title>
        <authorList>
            <person name="Sheh A."/>
            <person name="Shen Z."/>
            <person name="Fox J.G."/>
        </authorList>
    </citation>
    <scope>NUCLEOTIDE SEQUENCE [LARGE SCALE GENOMIC DNA]</scope>
    <source>
        <strain evidence="2 3">MIT 98-6810</strain>
    </source>
</reference>
<gene>
    <name evidence="1" type="ORF">BN2458_PEG0610</name>
    <name evidence="2" type="ORF">LS75_000255</name>
</gene>
<evidence type="ECO:0000313" key="2">
    <source>
        <dbReference type="EMBL" id="TLD79415.1"/>
    </source>
</evidence>
<dbReference type="AlphaFoldDB" id="A0A099UI83"/>